<dbReference type="SUPFAM" id="SSF51905">
    <property type="entry name" value="FAD/NAD(P)-binding domain"/>
    <property type="match status" value="1"/>
</dbReference>
<evidence type="ECO:0000313" key="4">
    <source>
        <dbReference type="EMBL" id="GAG96242.1"/>
    </source>
</evidence>
<keyword evidence="1" id="KW-0285">Flavoprotein</keyword>
<evidence type="ECO:0000256" key="2">
    <source>
        <dbReference type="ARBA" id="ARBA00023002"/>
    </source>
</evidence>
<sequence length="112" mass="11716">MNKKYDVIIVGGGPAGIFAALELCQAGDLNILLVEKGKDIDGRQCPVWDRASPCILCSPCHLVSGLGGAGAFSDGKLTLSAETGGRLRDYLGESDSVAMSKLISDFSSIARR</sequence>
<gene>
    <name evidence="4" type="ORF">S01H4_45071</name>
</gene>
<feature type="domain" description="FAD-dependent oxidoreductase 2 FAD-binding" evidence="3">
    <location>
        <begin position="6"/>
        <end position="42"/>
    </location>
</feature>
<dbReference type="Gene3D" id="3.50.50.60">
    <property type="entry name" value="FAD/NAD(P)-binding domain"/>
    <property type="match status" value="1"/>
</dbReference>
<dbReference type="AlphaFoldDB" id="X1CTD4"/>
<keyword evidence="2" id="KW-0560">Oxidoreductase</keyword>
<accession>X1CTD4</accession>
<dbReference type="Pfam" id="PF00890">
    <property type="entry name" value="FAD_binding_2"/>
    <property type="match status" value="1"/>
</dbReference>
<protein>
    <recommendedName>
        <fullName evidence="3">FAD-dependent oxidoreductase 2 FAD-binding domain-containing protein</fullName>
    </recommendedName>
</protein>
<dbReference type="InterPro" id="IPR003953">
    <property type="entry name" value="FAD-dep_OxRdtase_2_FAD-bd"/>
</dbReference>
<dbReference type="PANTHER" id="PTHR43106">
    <property type="entry name" value="DEHYDROGENASE-RELATED"/>
    <property type="match status" value="1"/>
</dbReference>
<dbReference type="PANTHER" id="PTHR43106:SF1">
    <property type="entry name" value="DEHYDROGENASE-RELATED"/>
    <property type="match status" value="1"/>
</dbReference>
<dbReference type="GO" id="GO:0016491">
    <property type="term" value="F:oxidoreductase activity"/>
    <property type="evidence" value="ECO:0007669"/>
    <property type="project" value="UniProtKB-KW"/>
</dbReference>
<proteinExistence type="predicted"/>
<dbReference type="EMBL" id="BART01025060">
    <property type="protein sequence ID" value="GAG96242.1"/>
    <property type="molecule type" value="Genomic_DNA"/>
</dbReference>
<dbReference type="InterPro" id="IPR036188">
    <property type="entry name" value="FAD/NAD-bd_sf"/>
</dbReference>
<comment type="caution">
    <text evidence="4">The sequence shown here is derived from an EMBL/GenBank/DDBJ whole genome shotgun (WGS) entry which is preliminary data.</text>
</comment>
<organism evidence="4">
    <name type="scientific">marine sediment metagenome</name>
    <dbReference type="NCBI Taxonomy" id="412755"/>
    <lineage>
        <taxon>unclassified sequences</taxon>
        <taxon>metagenomes</taxon>
        <taxon>ecological metagenomes</taxon>
    </lineage>
</organism>
<reference evidence="4" key="1">
    <citation type="journal article" date="2014" name="Front. Microbiol.">
        <title>High frequency of phylogenetically diverse reductive dehalogenase-homologous genes in deep subseafloor sedimentary metagenomes.</title>
        <authorList>
            <person name="Kawai M."/>
            <person name="Futagami T."/>
            <person name="Toyoda A."/>
            <person name="Takaki Y."/>
            <person name="Nishi S."/>
            <person name="Hori S."/>
            <person name="Arai W."/>
            <person name="Tsubouchi T."/>
            <person name="Morono Y."/>
            <person name="Uchiyama I."/>
            <person name="Ito T."/>
            <person name="Fujiyama A."/>
            <person name="Inagaki F."/>
            <person name="Takami H."/>
        </authorList>
    </citation>
    <scope>NUCLEOTIDE SEQUENCE</scope>
    <source>
        <strain evidence="4">Expedition CK06-06</strain>
    </source>
</reference>
<evidence type="ECO:0000259" key="3">
    <source>
        <dbReference type="Pfam" id="PF00890"/>
    </source>
</evidence>
<evidence type="ECO:0000256" key="1">
    <source>
        <dbReference type="ARBA" id="ARBA00022630"/>
    </source>
</evidence>
<name>X1CTD4_9ZZZZ</name>